<evidence type="ECO:0000256" key="1">
    <source>
        <dbReference type="SAM" id="MobiDB-lite"/>
    </source>
</evidence>
<feature type="region of interest" description="Disordered" evidence="1">
    <location>
        <begin position="381"/>
        <end position="441"/>
    </location>
</feature>
<dbReference type="Proteomes" id="UP000325579">
    <property type="component" value="Unassembled WGS sequence"/>
</dbReference>
<accession>A0A5N7CXV3</accession>
<feature type="compositionally biased region" description="Basic and acidic residues" evidence="1">
    <location>
        <begin position="403"/>
        <end position="420"/>
    </location>
</feature>
<keyword evidence="4" id="KW-1185">Reference proteome</keyword>
<name>A0A5N7CXV3_9EURO</name>
<sequence length="441" mass="49516">MAEAIGAASGITTFVGLALQSSFILYQTVRGLHSRDRMIRELRTELQDLLEVLETLKESIGNLDVDLTALQEPLTRCSNACGEFDVLIKECIQHSTEYRASRRDWLRLKYMGQDISGFKDMLAGYKSTIIIALAHANLRTTEATKGVLQEYKELIENTKYDLENHLQDIQAMLLSSSETSVASVMDAVELQQMEEERNSTQKSLDICHQFLAFITQTRANLLGESELTLNDSHQPYSSATPNLSWLINAEGLNSTYKEVTSWRLRLLQHLYGFSKNVQAAPLGLLQPNNGQSSKQQSFQEEYKNTEALLAFCQQAEEAANGPRTHHFEDITTGDHSRQVIVTTLNDLISAKRIKSGHQSYQAVGQMSNESIQAVFLRPKTSEQHKGEDNSEAFQPPAQARRGTGKEFKEGQTDYFHDRSGSEYNFHFGNREKSASPPSGTH</sequence>
<dbReference type="OrthoDB" id="5068804at2759"/>
<dbReference type="AlphaFoldDB" id="A0A5N7CXV3"/>
<evidence type="ECO:0000259" key="2">
    <source>
        <dbReference type="Pfam" id="PF17111"/>
    </source>
</evidence>
<evidence type="ECO:0000313" key="4">
    <source>
        <dbReference type="Proteomes" id="UP000325579"/>
    </source>
</evidence>
<dbReference type="RefSeq" id="XP_031936339.1">
    <property type="nucleotide sequence ID" value="XM_032088207.1"/>
</dbReference>
<proteinExistence type="predicted"/>
<dbReference type="GeneID" id="43672898"/>
<dbReference type="Pfam" id="PF17111">
    <property type="entry name" value="PigL_N"/>
    <property type="match status" value="1"/>
</dbReference>
<dbReference type="InterPro" id="IPR031348">
    <property type="entry name" value="PigL_N"/>
</dbReference>
<reference evidence="3 4" key="1">
    <citation type="submission" date="2019-04" db="EMBL/GenBank/DDBJ databases">
        <authorList>
            <consortium name="DOE Joint Genome Institute"/>
            <person name="Mondo S."/>
            <person name="Kjaerbolling I."/>
            <person name="Vesth T."/>
            <person name="Frisvad J.C."/>
            <person name="Nybo J.L."/>
            <person name="Theobald S."/>
            <person name="Kildgaard S."/>
            <person name="Isbrandt T."/>
            <person name="Kuo A."/>
            <person name="Sato A."/>
            <person name="Lyhne E.K."/>
            <person name="Kogle M.E."/>
            <person name="Wiebenga A."/>
            <person name="Kun R.S."/>
            <person name="Lubbers R.J."/>
            <person name="Makela M.R."/>
            <person name="Barry K."/>
            <person name="Chovatia M."/>
            <person name="Clum A."/>
            <person name="Daum C."/>
            <person name="Haridas S."/>
            <person name="He G."/>
            <person name="LaButti K."/>
            <person name="Lipzen A."/>
            <person name="Riley R."/>
            <person name="Salamov A."/>
            <person name="Simmons B.A."/>
            <person name="Magnuson J.K."/>
            <person name="Henrissat B."/>
            <person name="Mortensen U.H."/>
            <person name="Larsen T.O."/>
            <person name="Devries R.P."/>
            <person name="Grigoriev I.V."/>
            <person name="Machida M."/>
            <person name="Baker S.E."/>
            <person name="Andersen M.R."/>
            <person name="Cantor M.N."/>
            <person name="Hua S.X."/>
        </authorList>
    </citation>
    <scope>NUCLEOTIDE SEQUENCE [LARGE SCALE GENOMIC DNA]</scope>
    <source>
        <strain evidence="3 4">CBS 119388</strain>
    </source>
</reference>
<dbReference type="EMBL" id="ML736843">
    <property type="protein sequence ID" value="KAE8399020.1"/>
    <property type="molecule type" value="Genomic_DNA"/>
</dbReference>
<evidence type="ECO:0000313" key="3">
    <source>
        <dbReference type="EMBL" id="KAE8399020.1"/>
    </source>
</evidence>
<gene>
    <name evidence="3" type="ORF">BDV37DRAFT_288015</name>
</gene>
<organism evidence="3 4">
    <name type="scientific">Aspergillus pseudonomiae</name>
    <dbReference type="NCBI Taxonomy" id="1506151"/>
    <lineage>
        <taxon>Eukaryota</taxon>
        <taxon>Fungi</taxon>
        <taxon>Dikarya</taxon>
        <taxon>Ascomycota</taxon>
        <taxon>Pezizomycotina</taxon>
        <taxon>Eurotiomycetes</taxon>
        <taxon>Eurotiomycetidae</taxon>
        <taxon>Eurotiales</taxon>
        <taxon>Aspergillaceae</taxon>
        <taxon>Aspergillus</taxon>
        <taxon>Aspergillus subgen. Circumdati</taxon>
    </lineage>
</organism>
<feature type="domain" description="Azaphilone pigments biosynthesis cluster protein L N-terminal" evidence="2">
    <location>
        <begin position="2"/>
        <end position="208"/>
    </location>
</feature>
<protein>
    <recommendedName>
        <fullName evidence="2">Azaphilone pigments biosynthesis cluster protein L N-terminal domain-containing protein</fullName>
    </recommendedName>
</protein>